<dbReference type="AlphaFoldDB" id="A0A1M5AYJ9"/>
<dbReference type="EMBL" id="FQVA01000001">
    <property type="protein sequence ID" value="SHF35290.1"/>
    <property type="molecule type" value="Genomic_DNA"/>
</dbReference>
<dbReference type="Proteomes" id="UP000184170">
    <property type="component" value="Unassembled WGS sequence"/>
</dbReference>
<reference evidence="2" key="1">
    <citation type="submission" date="2016-11" db="EMBL/GenBank/DDBJ databases">
        <authorList>
            <person name="Varghese N."/>
            <person name="Submissions S."/>
        </authorList>
    </citation>
    <scope>NUCLEOTIDE SEQUENCE [LARGE SCALE GENOMIC DNA]</scope>
    <source>
        <strain evidence="2">CGMCC 1.7063</strain>
    </source>
</reference>
<evidence type="ECO:0000313" key="1">
    <source>
        <dbReference type="EMBL" id="SHF35290.1"/>
    </source>
</evidence>
<keyword evidence="2" id="KW-1185">Reference proteome</keyword>
<dbReference type="RefSeq" id="WP_073274193.1">
    <property type="nucleotide sequence ID" value="NZ_FQVA01000001.1"/>
</dbReference>
<name>A0A1M5AYJ9_9GAMM</name>
<gene>
    <name evidence="1" type="ORF">SAMN04487965_2010</name>
</gene>
<proteinExistence type="predicted"/>
<protein>
    <submittedName>
        <fullName evidence="1">Uncharacterized protein</fullName>
    </submittedName>
</protein>
<accession>A0A1M5AYJ9</accession>
<evidence type="ECO:0000313" key="2">
    <source>
        <dbReference type="Proteomes" id="UP000184170"/>
    </source>
</evidence>
<sequence>MDAVESAQFLQIEIREETLVLLLAQRRLRAEELRGLTPQARRQLRRLLLRSLLSGPDRDGGAGLGRARW</sequence>
<organism evidence="1 2">
    <name type="scientific">Microbulbifer donghaiensis</name>
    <dbReference type="NCBI Taxonomy" id="494016"/>
    <lineage>
        <taxon>Bacteria</taxon>
        <taxon>Pseudomonadati</taxon>
        <taxon>Pseudomonadota</taxon>
        <taxon>Gammaproteobacteria</taxon>
        <taxon>Cellvibrionales</taxon>
        <taxon>Microbulbiferaceae</taxon>
        <taxon>Microbulbifer</taxon>
    </lineage>
</organism>